<name>A0A5B8VWK1_9SPHI</name>
<dbReference type="EMBL" id="CP042437">
    <property type="protein sequence ID" value="QEC75673.1"/>
    <property type="molecule type" value="Genomic_DNA"/>
</dbReference>
<gene>
    <name evidence="1" type="ORF">FSB76_06815</name>
</gene>
<dbReference type="AlphaFoldDB" id="A0A5B8VWK1"/>
<reference evidence="1 2" key="1">
    <citation type="journal article" date="2013" name="J. Microbiol.">
        <title>Mucilaginibacter ginsenosidivorax sp. nov., with ginsenoside converting activity isolated from sediment.</title>
        <authorList>
            <person name="Kim J.K."/>
            <person name="Choi T.E."/>
            <person name="Liu Q.M."/>
            <person name="Park H.Y."/>
            <person name="Yi T.H."/>
            <person name="Yoon M.H."/>
            <person name="Kim S.C."/>
            <person name="Im W.T."/>
        </authorList>
    </citation>
    <scope>NUCLEOTIDE SEQUENCE [LARGE SCALE GENOMIC DNA]</scope>
    <source>
        <strain evidence="1 2">KHI28</strain>
    </source>
</reference>
<proteinExistence type="predicted"/>
<accession>A0A5B8VWK1</accession>
<dbReference type="OrthoDB" id="5431540at2"/>
<organism evidence="1 2">
    <name type="scientific">Mucilaginibacter ginsenosidivorax</name>
    <dbReference type="NCBI Taxonomy" id="862126"/>
    <lineage>
        <taxon>Bacteria</taxon>
        <taxon>Pseudomonadati</taxon>
        <taxon>Bacteroidota</taxon>
        <taxon>Sphingobacteriia</taxon>
        <taxon>Sphingobacteriales</taxon>
        <taxon>Sphingobacteriaceae</taxon>
        <taxon>Mucilaginibacter</taxon>
    </lineage>
</organism>
<sequence length="327" mass="37259">MLPVSEFYVAGVVDERDDRSPVAWLLPATQATAATPRLSLDLQGGVSTAVKQYFDKSVPANKTLRPIIIHIKKIRVDEKLQPDGRVEGKAGIILSFWLKKDGEDIHLVDYRGGTGYTRSTGQQMDIGGLLSNSLQAGLAYFSTWINKQADSNIKLAKGVKLIFSDYTEKPEGDTIYYSAKRPLKWDDFQQKPPASKYEAEVFPSISYGEQAEVVKGIVCVRISLKPYLPKSACWVKNGARTPYSLNHEQRHFDIVKLVMEHFKQHLLKEKLTVDNYDGPINMQYLDSFREMNDMEKRYDDETNHGMNESVQEEWNKKIDRELSFSIK</sequence>
<evidence type="ECO:0000313" key="1">
    <source>
        <dbReference type="EMBL" id="QEC75673.1"/>
    </source>
</evidence>
<keyword evidence="2" id="KW-1185">Reference proteome</keyword>
<dbReference type="RefSeq" id="WP_147052885.1">
    <property type="nucleotide sequence ID" value="NZ_CP042437.1"/>
</dbReference>
<dbReference type="KEGG" id="mgk:FSB76_06815"/>
<protein>
    <submittedName>
        <fullName evidence="1">Uncharacterized protein</fullName>
    </submittedName>
</protein>
<dbReference type="Proteomes" id="UP000321362">
    <property type="component" value="Chromosome"/>
</dbReference>
<evidence type="ECO:0000313" key="2">
    <source>
        <dbReference type="Proteomes" id="UP000321362"/>
    </source>
</evidence>